<keyword evidence="3" id="KW-0347">Helicase</keyword>
<dbReference type="SMART" id="SM00240">
    <property type="entry name" value="FHA"/>
    <property type="match status" value="1"/>
</dbReference>
<keyword evidence="4" id="KW-0067">ATP-binding</keyword>
<dbReference type="GO" id="GO:0005524">
    <property type="term" value="F:ATP binding"/>
    <property type="evidence" value="ECO:0007669"/>
    <property type="project" value="UniProtKB-KW"/>
</dbReference>
<name>A0A1B6CQI3_9HEMI</name>
<evidence type="ECO:0000256" key="5">
    <source>
        <dbReference type="SAM" id="MobiDB-lite"/>
    </source>
</evidence>
<dbReference type="GO" id="GO:0006369">
    <property type="term" value="P:termination of RNA polymerase II transcription"/>
    <property type="evidence" value="ECO:0007669"/>
    <property type="project" value="TreeGrafter"/>
</dbReference>
<dbReference type="PROSITE" id="PS50006">
    <property type="entry name" value="FHA_DOMAIN"/>
    <property type="match status" value="1"/>
</dbReference>
<keyword evidence="2" id="KW-0378">Hydrolase</keyword>
<dbReference type="SUPFAM" id="SSF49879">
    <property type="entry name" value="SMAD/FHA domain"/>
    <property type="match status" value="1"/>
</dbReference>
<accession>A0A1B6CQI3</accession>
<dbReference type="InterPro" id="IPR000253">
    <property type="entry name" value="FHA_dom"/>
</dbReference>
<evidence type="ECO:0000256" key="1">
    <source>
        <dbReference type="ARBA" id="ARBA00022741"/>
    </source>
</evidence>
<dbReference type="Pfam" id="PF13087">
    <property type="entry name" value="AAA_12"/>
    <property type="match status" value="1"/>
</dbReference>
<dbReference type="InterPro" id="IPR008984">
    <property type="entry name" value="SMAD_FHA_dom_sf"/>
</dbReference>
<sequence>MGPEKWYLERLYSNQNYEPKERCVLQIGETLIGRHPTNQIRCKSIFASRKHCVLTYNDFGIFVRDENTSNGVFINAEKCMTARETKLNEGDVIGIGIEAVTHAQISEYHKADVFKLCKFTDQREIDTVQQSFQLKPKEHSIINKNPADASNQASTNNPTITDFPVCNKPNFTENIPPISKFVLENNELTVKKETDDMMTENSKTHCSENNVEDVVMLQDCLYQTKCNEPSTSFQTRIPSNSTSEEESSDSNRSNKSELIIIKQDNSVPVIEDAISVLSLSKSKVQEKNNEPSSLEFRSVNDGTTMSSNESNSKTVLSKHKASISFNEFNSINAVSKCKTITNSNESVLINSLTKRRASINVFDSKSSTIGTKRKASGSLDNEHQNKYLRRNSNNEKLHSLNNEPTNKTLSSSTKNNNHCANYTLEDDIIIISDTEEDLPHSQIFEDTFLEIKEEVDDDCDVEGLSDSDGLDDCEDEWLSKLSQSFNKSLEVNTNENAKETLANNAETLLETKSDKRKENIVFTTKNVISPEEWQSWSYLSSRLKDDPNDLVIDLVASIPEETTVGNEKHREIALKNKIILQKKLDVENQSKKHRKTKLTNPHVMQEKNKNRSKGMTKITETPNIDTKNIKEIRKANLRKLAEKAKPPVMKKSQTSKQTSNVKLTVKNRSDFLVDDLVKKSSTTTNNEKMLSSYKIPLNGKKEPNTINSNLGNKEDLNGLLSNNFLQSLNKKSDGITYSNLNDNKKYPNILSSNSSACNVQRKVINEKNEKTFIKSLLRNNSKTYVKKNVRFKEDEAIKEVRIYYVDKVGHRSVESNKDASPPEAIQNTRNVMDEVLYCICTWKIQWLEEEKLFPSLNPPPVHIGKGLQECTDEYSNCHDYKSTMVSLLLLELWSSISRAAKTMNNTFLFSLDKYKRHEEYRVKMGLLTEGCANRTLQHINIEVLLDDEDYKLNRYPRFGDFVLFQVHHRTSSQILKSHRAILSVFGYIFNAIPRKITHHTMANPELSKNYPKAKTILSLVVIVRGRNLALDPTFLGKIRVIKNITADLRQFTALNNLSFSPLKNIILQPKENEVKEISELPRLIEYEGMPILNEVQKSAVLTISKLCSEEKPTLHLIHGPPGTGKTQVIVGLIMQLWLTMGQKSKDFFRILLCAPSNSAVDELVLRLLNIRSNFSGRKKYRLLRNGRNDVIHAAVQGVSLESLRDKDIQKSMKMLQDPEALKIELELLTARINSTSEALRQYREGNCNSDEKRQRLMKKQQLLIEKKNNFFSQMDSNQIEPSVLRRMIAESENSLIEGANIIATTLASCYNSQMEKVFGKNNENNDFKCCIIDEATQASEIETLIPLLLKVNHVILVGDHKQLSATILNAKAKVLGFNKSLFHRHRMWWYRKELSWHSRNKLIHFLNTQYRMHPDIAHWPSTFFYNNLLLTDMKLKDSRKCELLPFVVLSHEFTQNQEGELNSGEVDLIKHLIKILKSRRGCKHFSVGVITPYNKQRSVLSNYCISTTFKEIEVGTVDSFQGKERDIIIFSCVRTDGIGFLNDPQRLNVALTRAKNSLIVCGNFKSLEGDHSWASLLRNAQERNLLKKVPSCLNDKNCFDLIKK</sequence>
<dbReference type="GO" id="GO:0005694">
    <property type="term" value="C:chromosome"/>
    <property type="evidence" value="ECO:0007669"/>
    <property type="project" value="UniProtKB-ARBA"/>
</dbReference>
<dbReference type="Pfam" id="PF00498">
    <property type="entry name" value="FHA"/>
    <property type="match status" value="1"/>
</dbReference>
<gene>
    <name evidence="7" type="ORF">g.15645</name>
</gene>
<dbReference type="CDD" id="cd00060">
    <property type="entry name" value="FHA"/>
    <property type="match status" value="1"/>
</dbReference>
<feature type="compositionally biased region" description="Low complexity" evidence="5">
    <location>
        <begin position="405"/>
        <end position="415"/>
    </location>
</feature>
<evidence type="ECO:0000256" key="4">
    <source>
        <dbReference type="ARBA" id="ARBA00022840"/>
    </source>
</evidence>
<dbReference type="CDD" id="cd18042">
    <property type="entry name" value="DEXXQc_SETX"/>
    <property type="match status" value="1"/>
</dbReference>
<feature type="region of interest" description="Disordered" evidence="5">
    <location>
        <begin position="230"/>
        <end position="254"/>
    </location>
</feature>
<feature type="domain" description="FHA" evidence="6">
    <location>
        <begin position="30"/>
        <end position="79"/>
    </location>
</feature>
<evidence type="ECO:0000256" key="2">
    <source>
        <dbReference type="ARBA" id="ARBA00022801"/>
    </source>
</evidence>
<feature type="region of interest" description="Disordered" evidence="5">
    <location>
        <begin position="390"/>
        <end position="415"/>
    </location>
</feature>
<dbReference type="Gene3D" id="2.60.200.20">
    <property type="match status" value="1"/>
</dbReference>
<evidence type="ECO:0000313" key="7">
    <source>
        <dbReference type="EMBL" id="JAS15796.1"/>
    </source>
</evidence>
<dbReference type="FunFam" id="3.40.50.300:FF:000326">
    <property type="entry name" value="P-loop containing nucleoside triphosphate hydrolase"/>
    <property type="match status" value="1"/>
</dbReference>
<evidence type="ECO:0000256" key="3">
    <source>
        <dbReference type="ARBA" id="ARBA00022806"/>
    </source>
</evidence>
<protein>
    <recommendedName>
        <fullName evidence="6">FHA domain-containing protein</fullName>
    </recommendedName>
</protein>
<dbReference type="SUPFAM" id="SSF52540">
    <property type="entry name" value="P-loop containing nucleoside triphosphate hydrolases"/>
    <property type="match status" value="1"/>
</dbReference>
<dbReference type="GO" id="GO:0016604">
    <property type="term" value="C:nuclear body"/>
    <property type="evidence" value="ECO:0007669"/>
    <property type="project" value="TreeGrafter"/>
</dbReference>
<organism evidence="7">
    <name type="scientific">Clastoptera arizonana</name>
    <name type="common">Arizona spittle bug</name>
    <dbReference type="NCBI Taxonomy" id="38151"/>
    <lineage>
        <taxon>Eukaryota</taxon>
        <taxon>Metazoa</taxon>
        <taxon>Ecdysozoa</taxon>
        <taxon>Arthropoda</taxon>
        <taxon>Hexapoda</taxon>
        <taxon>Insecta</taxon>
        <taxon>Pterygota</taxon>
        <taxon>Neoptera</taxon>
        <taxon>Paraneoptera</taxon>
        <taxon>Hemiptera</taxon>
        <taxon>Auchenorrhyncha</taxon>
        <taxon>Cercopoidea</taxon>
        <taxon>Clastopteridae</taxon>
        <taxon>Clastoptera</taxon>
    </lineage>
</organism>
<dbReference type="Pfam" id="PF13086">
    <property type="entry name" value="AAA_11"/>
    <property type="match status" value="1"/>
</dbReference>
<dbReference type="Gene3D" id="3.40.50.300">
    <property type="entry name" value="P-loop containing nucleotide triphosphate hydrolases"/>
    <property type="match status" value="2"/>
</dbReference>
<reference evidence="7" key="1">
    <citation type="submission" date="2015-12" db="EMBL/GenBank/DDBJ databases">
        <title>De novo transcriptome assembly of four potential Pierce s Disease insect vectors from Arizona vineyards.</title>
        <authorList>
            <person name="Tassone E.E."/>
        </authorList>
    </citation>
    <scope>NUCLEOTIDE SEQUENCE</scope>
</reference>
<dbReference type="InterPro" id="IPR047187">
    <property type="entry name" value="SF1_C_Upf1"/>
</dbReference>
<evidence type="ECO:0000259" key="6">
    <source>
        <dbReference type="PROSITE" id="PS50006"/>
    </source>
</evidence>
<dbReference type="InterPro" id="IPR027417">
    <property type="entry name" value="P-loop_NTPase"/>
</dbReference>
<dbReference type="PANTHER" id="PTHR10887:SF495">
    <property type="entry name" value="HELICASE SENATAXIN ISOFORM X1-RELATED"/>
    <property type="match status" value="1"/>
</dbReference>
<proteinExistence type="predicted"/>
<dbReference type="GO" id="GO:0004386">
    <property type="term" value="F:helicase activity"/>
    <property type="evidence" value="ECO:0007669"/>
    <property type="project" value="UniProtKB-KW"/>
</dbReference>
<dbReference type="CDD" id="cd18808">
    <property type="entry name" value="SF1_C_Upf1"/>
    <property type="match status" value="1"/>
</dbReference>
<dbReference type="EMBL" id="GEDC01021502">
    <property type="protein sequence ID" value="JAS15796.1"/>
    <property type="molecule type" value="Transcribed_RNA"/>
</dbReference>
<dbReference type="InterPro" id="IPR041679">
    <property type="entry name" value="DNA2/NAM7-like_C"/>
</dbReference>
<dbReference type="InterPro" id="IPR041677">
    <property type="entry name" value="DNA2/NAM7_AAA_11"/>
</dbReference>
<dbReference type="InterPro" id="IPR045055">
    <property type="entry name" value="DNA2/NAM7-like"/>
</dbReference>
<keyword evidence="1" id="KW-0547">Nucleotide-binding</keyword>
<dbReference type="PANTHER" id="PTHR10887">
    <property type="entry name" value="DNA2/NAM7 HELICASE FAMILY"/>
    <property type="match status" value="1"/>
</dbReference>
<feature type="compositionally biased region" description="Polar residues" evidence="5">
    <location>
        <begin position="300"/>
        <end position="313"/>
    </location>
</feature>
<dbReference type="GO" id="GO:0001147">
    <property type="term" value="F:transcription termination site sequence-specific DNA binding"/>
    <property type="evidence" value="ECO:0007669"/>
    <property type="project" value="TreeGrafter"/>
</dbReference>
<feature type="region of interest" description="Disordered" evidence="5">
    <location>
        <begin position="282"/>
        <end position="313"/>
    </location>
</feature>
<dbReference type="GO" id="GO:0016787">
    <property type="term" value="F:hydrolase activity"/>
    <property type="evidence" value="ECO:0007669"/>
    <property type="project" value="UniProtKB-KW"/>
</dbReference>